<accession>A0AAD4D2J9</accession>
<evidence type="ECO:0000259" key="2">
    <source>
        <dbReference type="Pfam" id="PF13460"/>
    </source>
</evidence>
<dbReference type="Gene3D" id="3.40.50.720">
    <property type="entry name" value="NAD(P)-binding Rossmann-like Domain"/>
    <property type="match status" value="1"/>
</dbReference>
<feature type="region of interest" description="Disordered" evidence="1">
    <location>
        <begin position="227"/>
        <end position="248"/>
    </location>
</feature>
<feature type="compositionally biased region" description="Basic and acidic residues" evidence="1">
    <location>
        <begin position="313"/>
        <end position="336"/>
    </location>
</feature>
<feature type="domain" description="NAD(P)-binding" evidence="2">
    <location>
        <begin position="61"/>
        <end position="168"/>
    </location>
</feature>
<dbReference type="Pfam" id="PF13460">
    <property type="entry name" value="NAD_binding_10"/>
    <property type="match status" value="1"/>
</dbReference>
<sequence>MFSFFTGKPPLTTPALAITSCDSFDGLTLALCLASRLRYKFKNCHKNRGIDNPANPQLLCLAQDTTKCGDLNKNPFCKVVQISYDDPDTISIALRGVQTVVFVPEIEPQRVDWADCMIDAMKNEQVVRCVAVSCIGTDAPEKDQLDRFRRVEDRIKKDIPRWTILREGFPFQALFYWIPMVVRQGVLGMPIKPEIEFAPLDIVDLCRAVIEVTVPRRARRYGLGVGVSSGGGGQGNDGQNNGNKDNHNDIWKALSNLKLGATTEPALPPPPPRIGVTFAGDSFEKHDGQTYTLTGPETVTGPKLADELTRALRKEKDKDDEYREHKDHRDDKDKEPNPIVFKELTREEFRNYLLTLRGKPSKVVPTLPVPAASTESLPTSNFIQFIQRLTGTIKGGVSSNAHPRLTGDDDALLGPPSDNGEDIAGDKPPEHGQGPVLGAPNDTEIDLILELLDYINENRATFQSGDLEKITGERGNDAKRFFEQNGSDFRPHRPSTVILESSSTSNATTALHSEEQQQA</sequence>
<evidence type="ECO:0000256" key="1">
    <source>
        <dbReference type="SAM" id="MobiDB-lite"/>
    </source>
</evidence>
<dbReference type="InterPro" id="IPR051604">
    <property type="entry name" value="Ergot_Alk_Oxidoreductase"/>
</dbReference>
<reference evidence="3" key="1">
    <citation type="journal article" date="2020" name="Fungal Divers.">
        <title>Resolving the Mortierellaceae phylogeny through synthesis of multi-gene phylogenetics and phylogenomics.</title>
        <authorList>
            <person name="Vandepol N."/>
            <person name="Liber J."/>
            <person name="Desiro A."/>
            <person name="Na H."/>
            <person name="Kennedy M."/>
            <person name="Barry K."/>
            <person name="Grigoriev I.V."/>
            <person name="Miller A.N."/>
            <person name="O'Donnell K."/>
            <person name="Stajich J.E."/>
            <person name="Bonito G."/>
        </authorList>
    </citation>
    <scope>NUCLEOTIDE SEQUENCE</scope>
    <source>
        <strain evidence="3">NRRL 28262</strain>
    </source>
</reference>
<feature type="region of interest" description="Disordered" evidence="1">
    <location>
        <begin position="396"/>
        <end position="440"/>
    </location>
</feature>
<dbReference type="AlphaFoldDB" id="A0AAD4D2J9"/>
<dbReference type="PANTHER" id="PTHR43162:SF1">
    <property type="entry name" value="PRESTALK A DIFFERENTIATION PROTEIN A"/>
    <property type="match status" value="1"/>
</dbReference>
<dbReference type="SUPFAM" id="SSF51735">
    <property type="entry name" value="NAD(P)-binding Rossmann-fold domains"/>
    <property type="match status" value="1"/>
</dbReference>
<dbReference type="PANTHER" id="PTHR43162">
    <property type="match status" value="1"/>
</dbReference>
<dbReference type="EMBL" id="JAAAIL010002257">
    <property type="protein sequence ID" value="KAG0258839.1"/>
    <property type="molecule type" value="Genomic_DNA"/>
</dbReference>
<comment type="caution">
    <text evidence="3">The sequence shown here is derived from an EMBL/GenBank/DDBJ whole genome shotgun (WGS) entry which is preliminary data.</text>
</comment>
<protein>
    <recommendedName>
        <fullName evidence="2">NAD(P)-binding domain-containing protein</fullName>
    </recommendedName>
</protein>
<dbReference type="Proteomes" id="UP001194580">
    <property type="component" value="Unassembled WGS sequence"/>
</dbReference>
<feature type="region of interest" description="Disordered" evidence="1">
    <location>
        <begin position="482"/>
        <end position="519"/>
    </location>
</feature>
<feature type="compositionally biased region" description="Polar residues" evidence="1">
    <location>
        <begin position="498"/>
        <end position="511"/>
    </location>
</feature>
<dbReference type="Gene3D" id="3.90.25.10">
    <property type="entry name" value="UDP-galactose 4-epimerase, domain 1"/>
    <property type="match status" value="1"/>
</dbReference>
<feature type="region of interest" description="Disordered" evidence="1">
    <location>
        <begin position="313"/>
        <end position="338"/>
    </location>
</feature>
<evidence type="ECO:0000313" key="4">
    <source>
        <dbReference type="Proteomes" id="UP001194580"/>
    </source>
</evidence>
<proteinExistence type="predicted"/>
<dbReference type="InterPro" id="IPR036291">
    <property type="entry name" value="NAD(P)-bd_dom_sf"/>
</dbReference>
<dbReference type="InterPro" id="IPR016040">
    <property type="entry name" value="NAD(P)-bd_dom"/>
</dbReference>
<keyword evidence="4" id="KW-1185">Reference proteome</keyword>
<feature type="compositionally biased region" description="Gly residues" evidence="1">
    <location>
        <begin position="227"/>
        <end position="236"/>
    </location>
</feature>
<evidence type="ECO:0000313" key="3">
    <source>
        <dbReference type="EMBL" id="KAG0258839.1"/>
    </source>
</evidence>
<gene>
    <name evidence="3" type="ORF">BGZ95_004858</name>
</gene>
<name>A0AAD4D2J9_9FUNG</name>
<organism evidence="3 4">
    <name type="scientific">Linnemannia exigua</name>
    <dbReference type="NCBI Taxonomy" id="604196"/>
    <lineage>
        <taxon>Eukaryota</taxon>
        <taxon>Fungi</taxon>
        <taxon>Fungi incertae sedis</taxon>
        <taxon>Mucoromycota</taxon>
        <taxon>Mortierellomycotina</taxon>
        <taxon>Mortierellomycetes</taxon>
        <taxon>Mortierellales</taxon>
        <taxon>Mortierellaceae</taxon>
        <taxon>Linnemannia</taxon>
    </lineage>
</organism>